<dbReference type="EMBL" id="JAARVD010000002">
    <property type="protein sequence ID" value="MBC1796111.1"/>
    <property type="molecule type" value="Genomic_DNA"/>
</dbReference>
<dbReference type="EMBL" id="JAARYY010000002">
    <property type="protein sequence ID" value="MBC2243228.1"/>
    <property type="molecule type" value="Genomic_DNA"/>
</dbReference>
<name>A0A099WDZ9_9LIST</name>
<evidence type="ECO:0000313" key="8">
    <source>
        <dbReference type="EMBL" id="MBC1490889.1"/>
    </source>
</evidence>
<dbReference type="EMBL" id="JAARUV010000002">
    <property type="protein sequence ID" value="MBC1779055.1"/>
    <property type="molecule type" value="Genomic_DNA"/>
</dbReference>
<dbReference type="EMBL" id="JAARZA010000003">
    <property type="protein sequence ID" value="MBC2240688.1"/>
    <property type="molecule type" value="Genomic_DNA"/>
</dbReference>
<evidence type="ECO:0000313" key="17">
    <source>
        <dbReference type="EMBL" id="MBC2243228.1"/>
    </source>
</evidence>
<sequence length="145" mass="15912">MTNKKRILVAVDGSEQSNDAFQEALRLGTLEPVEFIFLTVIVEIMPNNDELYLSLNVRPEMDDVYRALAEKRLEEMTAGLGSDVSYKNEAVHGDAKRSIVSYAKDNNVDLIVIGATGRGALERSLIGSTTAYVVNHAPCNVLVVK</sequence>
<evidence type="ECO:0000313" key="4">
    <source>
        <dbReference type="EMBL" id="MBC1316681.1"/>
    </source>
</evidence>
<dbReference type="InterPro" id="IPR006015">
    <property type="entry name" value="Universal_stress_UspA"/>
</dbReference>
<dbReference type="Proteomes" id="UP000586951">
    <property type="component" value="Unassembled WGS sequence"/>
</dbReference>
<dbReference type="Gene3D" id="3.40.50.620">
    <property type="entry name" value="HUPs"/>
    <property type="match status" value="1"/>
</dbReference>
<dbReference type="GeneID" id="58716696"/>
<dbReference type="EMBL" id="JAAROV010000002">
    <property type="protein sequence ID" value="MBC1316681.1"/>
    <property type="molecule type" value="Genomic_DNA"/>
</dbReference>
<dbReference type="EMBL" id="JAARVG010000007">
    <property type="protein sequence ID" value="MBC1793572.1"/>
    <property type="molecule type" value="Genomic_DNA"/>
</dbReference>
<proteinExistence type="inferred from homology"/>
<dbReference type="RefSeq" id="WP_036084604.1">
    <property type="nucleotide sequence ID" value="NZ_CBCSHQ010000001.1"/>
</dbReference>
<evidence type="ECO:0000313" key="24">
    <source>
        <dbReference type="Proteomes" id="UP000544413"/>
    </source>
</evidence>
<dbReference type="Proteomes" id="UP000546806">
    <property type="component" value="Unassembled WGS sequence"/>
</dbReference>
<evidence type="ECO:0000313" key="19">
    <source>
        <dbReference type="Proteomes" id="UP000519573"/>
    </source>
</evidence>
<organism evidence="3 18">
    <name type="scientific">Listeria booriae</name>
    <dbReference type="NCBI Taxonomy" id="1552123"/>
    <lineage>
        <taxon>Bacteria</taxon>
        <taxon>Bacillati</taxon>
        <taxon>Bacillota</taxon>
        <taxon>Bacilli</taxon>
        <taxon>Bacillales</taxon>
        <taxon>Listeriaceae</taxon>
        <taxon>Listeria</taxon>
    </lineage>
</organism>
<evidence type="ECO:0000313" key="28">
    <source>
        <dbReference type="Proteomes" id="UP000550367"/>
    </source>
</evidence>
<evidence type="ECO:0000313" key="16">
    <source>
        <dbReference type="EMBL" id="MBC2240688.1"/>
    </source>
</evidence>
<evidence type="ECO:0000256" key="1">
    <source>
        <dbReference type="ARBA" id="ARBA00008791"/>
    </source>
</evidence>
<dbReference type="Proteomes" id="UP000532866">
    <property type="component" value="Unassembled WGS sequence"/>
</dbReference>
<dbReference type="AlphaFoldDB" id="A0A099WDZ9"/>
<dbReference type="CDD" id="cd00293">
    <property type="entry name" value="USP-like"/>
    <property type="match status" value="1"/>
</dbReference>
<dbReference type="Proteomes" id="UP000539064">
    <property type="component" value="Unassembled WGS sequence"/>
</dbReference>
<evidence type="ECO:0000313" key="11">
    <source>
        <dbReference type="EMBL" id="MBC1779055.1"/>
    </source>
</evidence>
<dbReference type="EMBL" id="JNFA01000011">
    <property type="protein sequence ID" value="KGL42753.1"/>
    <property type="molecule type" value="Genomic_DNA"/>
</dbReference>
<accession>A0A099WDZ9</accession>
<dbReference type="Proteomes" id="UP000547643">
    <property type="component" value="Unassembled WGS sequence"/>
</dbReference>
<dbReference type="EMBL" id="JAARSH010000009">
    <property type="protein sequence ID" value="MBC1617221.1"/>
    <property type="molecule type" value="Genomic_DNA"/>
</dbReference>
<dbReference type="InterPro" id="IPR014729">
    <property type="entry name" value="Rossmann-like_a/b/a_fold"/>
</dbReference>
<evidence type="ECO:0000313" key="30">
    <source>
        <dbReference type="Proteomes" id="UP000574104"/>
    </source>
</evidence>
<dbReference type="Proteomes" id="UP000553016">
    <property type="component" value="Unassembled WGS sequence"/>
</dbReference>
<dbReference type="STRING" id="1552123.EP57_04655"/>
<feature type="domain" description="UspA" evidence="2">
    <location>
        <begin position="5"/>
        <end position="145"/>
    </location>
</feature>
<dbReference type="EMBL" id="JAASTX010000003">
    <property type="protein sequence ID" value="MBC1490889.1"/>
    <property type="molecule type" value="Genomic_DNA"/>
</dbReference>
<protein>
    <submittedName>
        <fullName evidence="4">Universal stress protein</fullName>
    </submittedName>
</protein>
<dbReference type="Proteomes" id="UP000574104">
    <property type="component" value="Unassembled WGS sequence"/>
</dbReference>
<dbReference type="EMBL" id="JAARWW010000001">
    <property type="protein sequence ID" value="MBC2002403.1"/>
    <property type="molecule type" value="Genomic_DNA"/>
</dbReference>
<dbReference type="PANTHER" id="PTHR46268">
    <property type="entry name" value="STRESS RESPONSE PROTEIN NHAX"/>
    <property type="match status" value="1"/>
</dbReference>
<dbReference type="InterPro" id="IPR006016">
    <property type="entry name" value="UspA"/>
</dbReference>
<reference evidence="19 20" key="2">
    <citation type="submission" date="2020-03" db="EMBL/GenBank/DDBJ databases">
        <title>Soil Listeria distribution.</title>
        <authorList>
            <person name="Liao J."/>
            <person name="Wiedmann M."/>
        </authorList>
    </citation>
    <scope>NUCLEOTIDE SEQUENCE [LARGE SCALE GENOMIC DNA]</scope>
    <source>
        <strain evidence="16 29">FSL L7-0149</strain>
        <strain evidence="17 28">FSL L7-0153</strain>
        <strain evidence="15 19">FSL L7-0245</strain>
        <strain evidence="14 25">FSL L7-0435</strain>
        <strain evidence="12 22">FSL L7-0978</strain>
        <strain evidence="13 27">FSL L7-0990</strain>
        <strain evidence="11 26">FSL L7-1017</strain>
        <strain evidence="10 30">FSL L7-1299</strain>
        <strain evidence="9 31">FSL L7-1427</strain>
        <strain evidence="8 21">FSL L7-1547</strain>
        <strain evidence="7 24">FSL L7-1658</strain>
        <strain evidence="6 32">FSL L7-1681</strain>
        <strain evidence="4 23">FSL L7-1816</strain>
        <strain evidence="5 20">FSL L7-1833</strain>
    </source>
</reference>
<evidence type="ECO:0000313" key="20">
    <source>
        <dbReference type="Proteomes" id="UP000532866"/>
    </source>
</evidence>
<dbReference type="Proteomes" id="UP000548082">
    <property type="component" value="Unassembled WGS sequence"/>
</dbReference>
<dbReference type="Pfam" id="PF00582">
    <property type="entry name" value="Usp"/>
    <property type="match status" value="1"/>
</dbReference>
<evidence type="ECO:0000313" key="26">
    <source>
        <dbReference type="Proteomes" id="UP000547643"/>
    </source>
</evidence>
<evidence type="ECO:0000313" key="7">
    <source>
        <dbReference type="EMBL" id="MBC1400954.1"/>
    </source>
</evidence>
<dbReference type="EMBL" id="JAARRU010000002">
    <property type="protein sequence ID" value="MBC1565421.1"/>
    <property type="molecule type" value="Genomic_DNA"/>
</dbReference>
<evidence type="ECO:0000313" key="29">
    <source>
        <dbReference type="Proteomes" id="UP000553016"/>
    </source>
</evidence>
<evidence type="ECO:0000259" key="2">
    <source>
        <dbReference type="Pfam" id="PF00582"/>
    </source>
</evidence>
<evidence type="ECO:0000313" key="27">
    <source>
        <dbReference type="Proteomes" id="UP000548082"/>
    </source>
</evidence>
<evidence type="ECO:0000313" key="5">
    <source>
        <dbReference type="EMBL" id="MBC1331943.1"/>
    </source>
</evidence>
<dbReference type="EMBL" id="JAARYH010000004">
    <property type="protein sequence ID" value="MBC2167130.1"/>
    <property type="molecule type" value="Genomic_DNA"/>
</dbReference>
<dbReference type="Proteomes" id="UP000533953">
    <property type="component" value="Unassembled WGS sequence"/>
</dbReference>
<evidence type="ECO:0000313" key="21">
    <source>
        <dbReference type="Proteomes" id="UP000533953"/>
    </source>
</evidence>
<dbReference type="EMBL" id="JAAROL010000002">
    <property type="protein sequence ID" value="MBC1331943.1"/>
    <property type="molecule type" value="Genomic_DNA"/>
</dbReference>
<comment type="caution">
    <text evidence="3">The sequence shown here is derived from an EMBL/GenBank/DDBJ whole genome shotgun (WGS) entry which is preliminary data.</text>
</comment>
<evidence type="ECO:0000313" key="32">
    <source>
        <dbReference type="Proteomes" id="UP000591929"/>
    </source>
</evidence>
<evidence type="ECO:0000313" key="12">
    <source>
        <dbReference type="EMBL" id="MBC1793572.1"/>
    </source>
</evidence>
<evidence type="ECO:0000313" key="6">
    <source>
        <dbReference type="EMBL" id="MBC1371343.1"/>
    </source>
</evidence>
<evidence type="ECO:0000313" key="10">
    <source>
        <dbReference type="EMBL" id="MBC1617221.1"/>
    </source>
</evidence>
<dbReference type="eggNOG" id="COG0589">
    <property type="taxonomic scope" value="Bacteria"/>
</dbReference>
<evidence type="ECO:0000313" key="13">
    <source>
        <dbReference type="EMBL" id="MBC1796111.1"/>
    </source>
</evidence>
<evidence type="ECO:0000313" key="18">
    <source>
        <dbReference type="Proteomes" id="UP000029844"/>
    </source>
</evidence>
<evidence type="ECO:0000313" key="15">
    <source>
        <dbReference type="EMBL" id="MBC2167130.1"/>
    </source>
</evidence>
<evidence type="ECO:0000313" key="3">
    <source>
        <dbReference type="EMBL" id="KGL42753.1"/>
    </source>
</evidence>
<dbReference type="PRINTS" id="PR01438">
    <property type="entry name" value="UNVRSLSTRESS"/>
</dbReference>
<dbReference type="EMBL" id="JAARPT010000002">
    <property type="protein sequence ID" value="MBC1400954.1"/>
    <property type="molecule type" value="Genomic_DNA"/>
</dbReference>
<dbReference type="Proteomes" id="UP000544413">
    <property type="component" value="Unassembled WGS sequence"/>
</dbReference>
<evidence type="ECO:0000313" key="22">
    <source>
        <dbReference type="Proteomes" id="UP000539064"/>
    </source>
</evidence>
<evidence type="ECO:0000313" key="25">
    <source>
        <dbReference type="Proteomes" id="UP000546806"/>
    </source>
</evidence>
<dbReference type="OrthoDB" id="9777884at2"/>
<dbReference type="EMBL" id="JAARPL010000002">
    <property type="protein sequence ID" value="MBC1371343.1"/>
    <property type="molecule type" value="Genomic_DNA"/>
</dbReference>
<evidence type="ECO:0000313" key="31">
    <source>
        <dbReference type="Proteomes" id="UP000586951"/>
    </source>
</evidence>
<gene>
    <name evidence="3" type="ORF">EP57_04655</name>
    <name evidence="5" type="ORF">HB759_08330</name>
    <name evidence="4" type="ORF">HB811_07845</name>
    <name evidence="7" type="ORF">HB836_05035</name>
    <name evidence="6" type="ORF">HB847_03095</name>
    <name evidence="10" type="ORF">HB904_13530</name>
    <name evidence="9" type="ORF">HB907_08385</name>
    <name evidence="11" type="ORF">HCA46_09415</name>
    <name evidence="12" type="ORF">HCA52_09110</name>
    <name evidence="13" type="ORF">HCA55_05195</name>
    <name evidence="14" type="ORF">HCA78_01395</name>
    <name evidence="17" type="ORF">HCB25_04050</name>
    <name evidence="15" type="ORF">HCB26_11180</name>
    <name evidence="16" type="ORF">HCB35_09360</name>
    <name evidence="8" type="ORF">HCI99_03540</name>
</gene>
<dbReference type="PANTHER" id="PTHR46268:SF6">
    <property type="entry name" value="UNIVERSAL STRESS PROTEIN UP12"/>
    <property type="match status" value="1"/>
</dbReference>
<evidence type="ECO:0000313" key="23">
    <source>
        <dbReference type="Proteomes" id="UP000543379"/>
    </source>
</evidence>
<dbReference type="Proteomes" id="UP000550367">
    <property type="component" value="Unassembled WGS sequence"/>
</dbReference>
<dbReference type="Proteomes" id="UP000591929">
    <property type="component" value="Unassembled WGS sequence"/>
</dbReference>
<dbReference type="Proteomes" id="UP000543379">
    <property type="component" value="Unassembled WGS sequence"/>
</dbReference>
<dbReference type="Proteomes" id="UP000519573">
    <property type="component" value="Unassembled WGS sequence"/>
</dbReference>
<comment type="similarity">
    <text evidence="1">Belongs to the universal stress protein A family.</text>
</comment>
<dbReference type="Proteomes" id="UP000029844">
    <property type="component" value="Unassembled WGS sequence"/>
</dbReference>
<keyword evidence="18" id="KW-1185">Reference proteome</keyword>
<evidence type="ECO:0000313" key="9">
    <source>
        <dbReference type="EMBL" id="MBC1565421.1"/>
    </source>
</evidence>
<reference evidence="3 18" key="1">
    <citation type="submission" date="2014-05" db="EMBL/GenBank/DDBJ databases">
        <title>Novel Listeriaceae from food processing environments.</title>
        <authorList>
            <person name="den Bakker H.C."/>
        </authorList>
    </citation>
    <scope>NUCLEOTIDE SEQUENCE [LARGE SCALE GENOMIC DNA]</scope>
    <source>
        <strain evidence="3 18">FSL A5-0281</strain>
    </source>
</reference>
<dbReference type="SUPFAM" id="SSF52402">
    <property type="entry name" value="Adenine nucleotide alpha hydrolases-like"/>
    <property type="match status" value="1"/>
</dbReference>
<evidence type="ECO:0000313" key="14">
    <source>
        <dbReference type="EMBL" id="MBC2002403.1"/>
    </source>
</evidence>